<keyword evidence="2" id="KW-0540">Nuclease</keyword>
<gene>
    <name evidence="2" type="ORF">SPB_0689</name>
</gene>
<dbReference type="Pfam" id="PF01844">
    <property type="entry name" value="HNH"/>
    <property type="match status" value="1"/>
</dbReference>
<dbReference type="GeneID" id="61420367"/>
<evidence type="ECO:0000259" key="1">
    <source>
        <dbReference type="SMART" id="SM00507"/>
    </source>
</evidence>
<comment type="caution">
    <text evidence="2">The sequence shown here is derived from an EMBL/GenBank/DDBJ whole genome shotgun (WGS) entry which is preliminary data.</text>
</comment>
<proteinExistence type="predicted"/>
<accession>F1Z0P5</accession>
<dbReference type="InterPro" id="IPR003615">
    <property type="entry name" value="HNH_nuc"/>
</dbReference>
<protein>
    <submittedName>
        <fullName evidence="2">HNH endonuclease domain protein</fullName>
    </submittedName>
</protein>
<dbReference type="CDD" id="cd00085">
    <property type="entry name" value="HNHc"/>
    <property type="match status" value="1"/>
</dbReference>
<organism evidence="2 3">
    <name type="scientific">Streptococcus parauberis NCFD 2020</name>
    <dbReference type="NCBI Taxonomy" id="873447"/>
    <lineage>
        <taxon>Bacteria</taxon>
        <taxon>Bacillati</taxon>
        <taxon>Bacillota</taxon>
        <taxon>Bacilli</taxon>
        <taxon>Lactobacillales</taxon>
        <taxon>Streptococcaceae</taxon>
        <taxon>Streptococcus</taxon>
    </lineage>
</organism>
<name>F1Z0P5_9STRE</name>
<dbReference type="GO" id="GO:0004519">
    <property type="term" value="F:endonuclease activity"/>
    <property type="evidence" value="ECO:0007669"/>
    <property type="project" value="UniProtKB-KW"/>
</dbReference>
<evidence type="ECO:0000313" key="2">
    <source>
        <dbReference type="EMBL" id="EGE53902.1"/>
    </source>
</evidence>
<evidence type="ECO:0000313" key="3">
    <source>
        <dbReference type="Proteomes" id="UP000003732"/>
    </source>
</evidence>
<dbReference type="eggNOG" id="COG1403">
    <property type="taxonomic scope" value="Bacteria"/>
</dbReference>
<dbReference type="HOGENOM" id="CLU_2235099_0_0_9"/>
<feature type="domain" description="HNH nuclease" evidence="1">
    <location>
        <begin position="23"/>
        <end position="81"/>
    </location>
</feature>
<dbReference type="Gene3D" id="1.10.30.50">
    <property type="match status" value="1"/>
</dbReference>
<dbReference type="EMBL" id="AEUT02000001">
    <property type="protein sequence ID" value="EGE53902.1"/>
    <property type="molecule type" value="Genomic_DNA"/>
</dbReference>
<keyword evidence="2" id="KW-0255">Endonuclease</keyword>
<reference evidence="2 3" key="1">
    <citation type="submission" date="2011-02" db="EMBL/GenBank/DDBJ databases">
        <authorList>
            <person name="Stanhope M.J."/>
            <person name="Durkin A.S."/>
            <person name="Hostetler J."/>
            <person name="Kim M."/>
            <person name="Radune D."/>
            <person name="Singh I."/>
            <person name="Town C.D."/>
        </authorList>
    </citation>
    <scope>NUCLEOTIDE SEQUENCE [LARGE SCALE GENOMIC DNA]</scope>
    <source>
        <strain evidence="2 3">NCFD 2020</strain>
    </source>
</reference>
<sequence>MKHPDWFRQWQIKFYNNKKVWHPLRNKIRNDRRMRCDMCGKLIKGKSIVDHIIEITPQNYMDESITLNEDNLQLLCFKCHQTKTFGDKKNFNLDNRSIDLFHNPPMKRSKTAPE</sequence>
<dbReference type="AlphaFoldDB" id="F1Z0P5"/>
<dbReference type="InterPro" id="IPR002711">
    <property type="entry name" value="HNH"/>
</dbReference>
<dbReference type="GO" id="GO:0008270">
    <property type="term" value="F:zinc ion binding"/>
    <property type="evidence" value="ECO:0007669"/>
    <property type="project" value="InterPro"/>
</dbReference>
<keyword evidence="2" id="KW-0378">Hydrolase</keyword>
<dbReference type="SMART" id="SM00507">
    <property type="entry name" value="HNHc"/>
    <property type="match status" value="1"/>
</dbReference>
<dbReference type="GO" id="GO:0003676">
    <property type="term" value="F:nucleic acid binding"/>
    <property type="evidence" value="ECO:0007669"/>
    <property type="project" value="InterPro"/>
</dbReference>
<dbReference type="RefSeq" id="WP_003104001.1">
    <property type="nucleotide sequence ID" value="NZ_AEUT02000001.1"/>
</dbReference>
<dbReference type="Proteomes" id="UP000003732">
    <property type="component" value="Unassembled WGS sequence"/>
</dbReference>